<organism evidence="1 2">
    <name type="scientific">Trichonephila clavipes</name>
    <name type="common">Golden silk orbweaver</name>
    <name type="synonym">Nephila clavipes</name>
    <dbReference type="NCBI Taxonomy" id="2585209"/>
    <lineage>
        <taxon>Eukaryota</taxon>
        <taxon>Metazoa</taxon>
        <taxon>Ecdysozoa</taxon>
        <taxon>Arthropoda</taxon>
        <taxon>Chelicerata</taxon>
        <taxon>Arachnida</taxon>
        <taxon>Araneae</taxon>
        <taxon>Araneomorphae</taxon>
        <taxon>Entelegynae</taxon>
        <taxon>Araneoidea</taxon>
        <taxon>Nephilidae</taxon>
        <taxon>Trichonephila</taxon>
    </lineage>
</organism>
<gene>
    <name evidence="1" type="ORF">TNCV_2628701</name>
</gene>
<sequence length="105" mass="12212">MNLYIVQLYSEGLKNFAEVAMLFRRKNTQEGCGQQSSATRKMLMEDSRCTYQMFGMKELNIGSAAIHKIIHEVETYIPFFDVPIRQGSKVWVFEDDHTPTMVKKQ</sequence>
<reference evidence="1" key="1">
    <citation type="submission" date="2020-08" db="EMBL/GenBank/DDBJ databases">
        <title>Multicomponent nature underlies the extraordinary mechanical properties of spider dragline silk.</title>
        <authorList>
            <person name="Kono N."/>
            <person name="Nakamura H."/>
            <person name="Mori M."/>
            <person name="Yoshida Y."/>
            <person name="Ohtoshi R."/>
            <person name="Malay A.D."/>
            <person name="Moran D.A.P."/>
            <person name="Tomita M."/>
            <person name="Numata K."/>
            <person name="Arakawa K."/>
        </authorList>
    </citation>
    <scope>NUCLEOTIDE SEQUENCE</scope>
</reference>
<accession>A0A8X6SKS4</accession>
<name>A0A8X6SKS4_TRICX</name>
<comment type="caution">
    <text evidence="1">The sequence shown here is derived from an EMBL/GenBank/DDBJ whole genome shotgun (WGS) entry which is preliminary data.</text>
</comment>
<protein>
    <submittedName>
        <fullName evidence="1">Uncharacterized protein</fullName>
    </submittedName>
</protein>
<evidence type="ECO:0000313" key="1">
    <source>
        <dbReference type="EMBL" id="GFY10191.1"/>
    </source>
</evidence>
<proteinExistence type="predicted"/>
<keyword evidence="2" id="KW-1185">Reference proteome</keyword>
<dbReference type="Proteomes" id="UP000887159">
    <property type="component" value="Unassembled WGS sequence"/>
</dbReference>
<dbReference type="EMBL" id="BMAU01021296">
    <property type="protein sequence ID" value="GFY10191.1"/>
    <property type="molecule type" value="Genomic_DNA"/>
</dbReference>
<evidence type="ECO:0000313" key="2">
    <source>
        <dbReference type="Proteomes" id="UP000887159"/>
    </source>
</evidence>
<dbReference type="AlphaFoldDB" id="A0A8X6SKS4"/>